<organism evidence="2 3">
    <name type="scientific">Streptomyces coelicoflavus</name>
    <dbReference type="NCBI Taxonomy" id="285562"/>
    <lineage>
        <taxon>Bacteria</taxon>
        <taxon>Bacillati</taxon>
        <taxon>Actinomycetota</taxon>
        <taxon>Actinomycetes</taxon>
        <taxon>Kitasatosporales</taxon>
        <taxon>Streptomycetaceae</taxon>
        <taxon>Streptomyces</taxon>
    </lineage>
</organism>
<evidence type="ECO:0000256" key="1">
    <source>
        <dbReference type="SAM" id="MobiDB-lite"/>
    </source>
</evidence>
<evidence type="ECO:0000313" key="2">
    <source>
        <dbReference type="EMBL" id="NEB17366.1"/>
    </source>
</evidence>
<dbReference type="RefSeq" id="WP_164140195.1">
    <property type="nucleotide sequence ID" value="NZ_JAAGMB010000282.1"/>
</dbReference>
<feature type="region of interest" description="Disordered" evidence="1">
    <location>
        <begin position="198"/>
        <end position="222"/>
    </location>
</feature>
<keyword evidence="3" id="KW-1185">Reference proteome</keyword>
<protein>
    <submittedName>
        <fullName evidence="2">Uncharacterized protein</fullName>
    </submittedName>
</protein>
<dbReference type="InterPro" id="IPR028208">
    <property type="entry name" value="Effector_pro_NleD-like"/>
</dbReference>
<dbReference type="Pfam" id="PF14891">
    <property type="entry name" value="Peptidase_M91"/>
    <property type="match status" value="1"/>
</dbReference>
<accession>A0A6N9ULC8</accession>
<evidence type="ECO:0000313" key="3">
    <source>
        <dbReference type="Proteomes" id="UP000469545"/>
    </source>
</evidence>
<comment type="caution">
    <text evidence="2">The sequence shown here is derived from an EMBL/GenBank/DDBJ whole genome shotgun (WGS) entry which is preliminary data.</text>
</comment>
<dbReference type="Proteomes" id="UP000469545">
    <property type="component" value="Unassembled WGS sequence"/>
</dbReference>
<gene>
    <name evidence="2" type="ORF">G3I46_12725</name>
</gene>
<feature type="region of interest" description="Disordered" evidence="1">
    <location>
        <begin position="1"/>
        <end position="25"/>
    </location>
</feature>
<sequence>MRAQTRTGAVEETGTAGRQRSATAAARLPVRDLSPAGVRNLQGTAGNDAVARTVQRHRDSAATVQRAPTADPEIQPIVDAVREMLGTARSLIATARGIPFRMRSRENQQKHCDHLGTSLDTAEHMIYGQFRADGPAGRTTNPRTTALKALLDEIQERHIEYVGILRRFGLRPIGADIGPENTQGLAQLSGTWSQVVGGRGIKTSSTPRAFGEDRTPGALPGFEDQMLSHHARLLSRERGRNLVGSLTAGNAGAGEAMVGVQPYHPEQVEMMGGNSAVGAEAGINTPEGLASAPDAPGRGSTSFVAVPHNMRDSEGAQENEAVSPAFMVYGHELIHAQHTMHGINVRNIGDEEEATVTGNDEASAALHRQRQVPVTTEEMLRDEHGLPRRGGYT</sequence>
<dbReference type="EMBL" id="JAAGMB010000282">
    <property type="protein sequence ID" value="NEB17366.1"/>
    <property type="molecule type" value="Genomic_DNA"/>
</dbReference>
<name>A0A6N9ULC8_9ACTN</name>
<proteinExistence type="predicted"/>
<dbReference type="AlphaFoldDB" id="A0A6N9ULC8"/>
<reference evidence="2 3" key="1">
    <citation type="submission" date="2020-01" db="EMBL/GenBank/DDBJ databases">
        <title>Insect and environment-associated Actinomycetes.</title>
        <authorList>
            <person name="Currrie C."/>
            <person name="Chevrette M."/>
            <person name="Carlson C."/>
            <person name="Stubbendieck R."/>
            <person name="Wendt-Pienkowski E."/>
        </authorList>
    </citation>
    <scope>NUCLEOTIDE SEQUENCE [LARGE SCALE GENOMIC DNA]</scope>
    <source>
        <strain evidence="2 3">SID14172</strain>
    </source>
</reference>